<organism evidence="2 3">
    <name type="scientific">Sphingobium tyrosinilyticum</name>
    <dbReference type="NCBI Taxonomy" id="2715436"/>
    <lineage>
        <taxon>Bacteria</taxon>
        <taxon>Pseudomonadati</taxon>
        <taxon>Pseudomonadota</taxon>
        <taxon>Alphaproteobacteria</taxon>
        <taxon>Sphingomonadales</taxon>
        <taxon>Sphingomonadaceae</taxon>
        <taxon>Sphingobium</taxon>
    </lineage>
</organism>
<dbReference type="InterPro" id="IPR036388">
    <property type="entry name" value="WH-like_DNA-bd_sf"/>
</dbReference>
<evidence type="ECO:0000259" key="1">
    <source>
        <dbReference type="SMART" id="SM00421"/>
    </source>
</evidence>
<name>A0ABV9EWH9_9SPHN</name>
<dbReference type="RefSeq" id="WP_380803433.1">
    <property type="nucleotide sequence ID" value="NZ_JBHSFZ010000008.1"/>
</dbReference>
<evidence type="ECO:0000313" key="3">
    <source>
        <dbReference type="Proteomes" id="UP001595957"/>
    </source>
</evidence>
<sequence>MLRADLEPTDALALGWLSADFRGRMIIDPLWRIHWWNDAAKRAIGASSILQEQDCQLIVDAAIVGKFSTFLSHLKAQFEIEILTLKDGAGHFLMLGYHDPATEFFCLEVRSSQAQEHPIFADFRSIYGLTESEGHAARALLGGQTVTEIARDRNVALDTVRTQVRKLYGKIGAQSREKFFKLLLPFRII</sequence>
<evidence type="ECO:0000313" key="2">
    <source>
        <dbReference type="EMBL" id="MFC4593946.1"/>
    </source>
</evidence>
<protein>
    <submittedName>
        <fullName evidence="2">Helix-turn-helix transcriptional regulator</fullName>
    </submittedName>
</protein>
<gene>
    <name evidence="2" type="ORF">ACFO3E_07035</name>
</gene>
<dbReference type="SUPFAM" id="SSF46894">
    <property type="entry name" value="C-terminal effector domain of the bipartite response regulators"/>
    <property type="match status" value="1"/>
</dbReference>
<accession>A0ABV9EWH9</accession>
<dbReference type="InterPro" id="IPR000792">
    <property type="entry name" value="Tscrpt_reg_LuxR_C"/>
</dbReference>
<dbReference type="SMART" id="SM00421">
    <property type="entry name" value="HTH_LUXR"/>
    <property type="match status" value="1"/>
</dbReference>
<dbReference type="Gene3D" id="1.10.10.10">
    <property type="entry name" value="Winged helix-like DNA-binding domain superfamily/Winged helix DNA-binding domain"/>
    <property type="match status" value="1"/>
</dbReference>
<keyword evidence="3" id="KW-1185">Reference proteome</keyword>
<dbReference type="Proteomes" id="UP001595957">
    <property type="component" value="Unassembled WGS sequence"/>
</dbReference>
<feature type="domain" description="HTH luxR-type" evidence="1">
    <location>
        <begin position="126"/>
        <end position="183"/>
    </location>
</feature>
<comment type="caution">
    <text evidence="2">The sequence shown here is derived from an EMBL/GenBank/DDBJ whole genome shotgun (WGS) entry which is preliminary data.</text>
</comment>
<dbReference type="EMBL" id="JBHSFZ010000008">
    <property type="protein sequence ID" value="MFC4593946.1"/>
    <property type="molecule type" value="Genomic_DNA"/>
</dbReference>
<proteinExistence type="predicted"/>
<reference evidence="3" key="1">
    <citation type="journal article" date="2019" name="Int. J. Syst. Evol. Microbiol.">
        <title>The Global Catalogue of Microorganisms (GCM) 10K type strain sequencing project: providing services to taxonomists for standard genome sequencing and annotation.</title>
        <authorList>
            <consortium name="The Broad Institute Genomics Platform"/>
            <consortium name="The Broad Institute Genome Sequencing Center for Infectious Disease"/>
            <person name="Wu L."/>
            <person name="Ma J."/>
        </authorList>
    </citation>
    <scope>NUCLEOTIDE SEQUENCE [LARGE SCALE GENOMIC DNA]</scope>
    <source>
        <strain evidence="3">NBRC 103632</strain>
    </source>
</reference>
<dbReference type="InterPro" id="IPR016032">
    <property type="entry name" value="Sig_transdc_resp-reg_C-effctor"/>
</dbReference>